<dbReference type="NCBIfam" id="NF005685">
    <property type="entry name" value="PRK07483.1"/>
    <property type="match status" value="1"/>
</dbReference>
<comment type="similarity">
    <text evidence="2 5">Belongs to the class-III pyridoxal-phosphate-dependent aminotransferase family.</text>
</comment>
<evidence type="ECO:0000256" key="3">
    <source>
        <dbReference type="ARBA" id="ARBA00022576"/>
    </source>
</evidence>
<keyword evidence="4 5" id="KW-0663">Pyridoxal phosphate</keyword>
<dbReference type="InterPro" id="IPR015422">
    <property type="entry name" value="PyrdxlP-dep_Trfase_small"/>
</dbReference>
<dbReference type="PANTHER" id="PTHR43094:SF1">
    <property type="entry name" value="AMINOTRANSFERASE CLASS-III"/>
    <property type="match status" value="1"/>
</dbReference>
<dbReference type="OrthoDB" id="9801834at2"/>
<dbReference type="EMBL" id="MLCO01000242">
    <property type="protein sequence ID" value="ONG48476.1"/>
    <property type="molecule type" value="Genomic_DNA"/>
</dbReference>
<keyword evidence="3 6" id="KW-0032">Aminotransferase</keyword>
<dbReference type="InterPro" id="IPR005814">
    <property type="entry name" value="Aminotrans_3"/>
</dbReference>
<dbReference type="PANTHER" id="PTHR43094">
    <property type="entry name" value="AMINOTRANSFERASE"/>
    <property type="match status" value="1"/>
</dbReference>
<proteinExistence type="inferred from homology"/>
<dbReference type="Gene3D" id="3.90.1150.10">
    <property type="entry name" value="Aspartate Aminotransferase, domain 1"/>
    <property type="match status" value="1"/>
</dbReference>
<evidence type="ECO:0000256" key="2">
    <source>
        <dbReference type="ARBA" id="ARBA00008954"/>
    </source>
</evidence>
<dbReference type="GO" id="GO:0008483">
    <property type="term" value="F:transaminase activity"/>
    <property type="evidence" value="ECO:0007669"/>
    <property type="project" value="UniProtKB-KW"/>
</dbReference>
<evidence type="ECO:0000313" key="7">
    <source>
        <dbReference type="Proteomes" id="UP000188879"/>
    </source>
</evidence>
<reference evidence="6 7" key="1">
    <citation type="submission" date="2016-10" db="EMBL/GenBank/DDBJ databases">
        <title>Draft Genome sequence of Roseomonas sp. strain M3.</title>
        <authorList>
            <person name="Subhash Y."/>
            <person name="Lee S."/>
        </authorList>
    </citation>
    <scope>NUCLEOTIDE SEQUENCE [LARGE SCALE GENOMIC DNA]</scope>
    <source>
        <strain evidence="6 7">M3</strain>
    </source>
</reference>
<gene>
    <name evidence="6" type="ORF">BKE38_21755</name>
</gene>
<dbReference type="RefSeq" id="WP_076959396.1">
    <property type="nucleotide sequence ID" value="NZ_MLCO01000242.1"/>
</dbReference>
<dbReference type="AlphaFoldDB" id="A0A1V2GWY5"/>
<dbReference type="GO" id="GO:0030170">
    <property type="term" value="F:pyridoxal phosphate binding"/>
    <property type="evidence" value="ECO:0007669"/>
    <property type="project" value="InterPro"/>
</dbReference>
<comment type="caution">
    <text evidence="6">The sequence shown here is derived from an EMBL/GenBank/DDBJ whole genome shotgun (WGS) entry which is preliminary data.</text>
</comment>
<keyword evidence="6" id="KW-0808">Transferase</keyword>
<dbReference type="CDD" id="cd00610">
    <property type="entry name" value="OAT_like"/>
    <property type="match status" value="1"/>
</dbReference>
<evidence type="ECO:0000256" key="1">
    <source>
        <dbReference type="ARBA" id="ARBA00001933"/>
    </source>
</evidence>
<evidence type="ECO:0000256" key="4">
    <source>
        <dbReference type="ARBA" id="ARBA00022898"/>
    </source>
</evidence>
<protein>
    <submittedName>
        <fullName evidence="6">Aspartate aminotransferase family protein</fullName>
    </submittedName>
</protein>
<sequence>MSRILHRSLRNEPLLAVSGRGLMVQGATGAPVIDASGGAAVACLGHGDERVVEAITRQARQIAYAHTVFFTCQAAEELADLLVGHAPGGLTHAYFVSSGSEAMEAALKLARQYFLEIGQPQRHRFIARRQSYHGNTLGALGLGGNFARREPYTPILADCFSHVSPCFAYRFQDAGESDADYVARLAAELEDEFQRLGPDKVAAFVAEPIVGATSGCVTALPGYFPAMRAVCDRHGALLILDEVMCGMGRSGTLHAWEQEGVAPDIQTIAKGLGGGYQPIGAILAQGRIVEALAAGSGAFKHGHTYQAHPVACAAALAVQRIIREDNLLANVQAMGARLETALQERFGNHANVGDIRGRGLFWALEFVEDRASRKTFAPARKINEAVKDAAMAAGVMIYPMGGTIDGRQGDHVIIAPPYIARPEDIDEIVARLGRAVDAVLG</sequence>
<comment type="cofactor">
    <cofactor evidence="1">
        <name>pyridoxal 5'-phosphate</name>
        <dbReference type="ChEBI" id="CHEBI:597326"/>
    </cofactor>
</comment>
<dbReference type="GO" id="GO:0005829">
    <property type="term" value="C:cytosol"/>
    <property type="evidence" value="ECO:0007669"/>
    <property type="project" value="TreeGrafter"/>
</dbReference>
<dbReference type="InterPro" id="IPR015424">
    <property type="entry name" value="PyrdxlP-dep_Trfase"/>
</dbReference>
<dbReference type="FunFam" id="3.40.640.10:FF:000004">
    <property type="entry name" value="Acetylornithine aminotransferase"/>
    <property type="match status" value="1"/>
</dbReference>
<evidence type="ECO:0000256" key="5">
    <source>
        <dbReference type="RuleBase" id="RU003560"/>
    </source>
</evidence>
<keyword evidence="7" id="KW-1185">Reference proteome</keyword>
<accession>A0A1V2GWY5</accession>
<evidence type="ECO:0000313" key="6">
    <source>
        <dbReference type="EMBL" id="ONG48476.1"/>
    </source>
</evidence>
<dbReference type="SUPFAM" id="SSF53383">
    <property type="entry name" value="PLP-dependent transferases"/>
    <property type="match status" value="1"/>
</dbReference>
<dbReference type="Gene3D" id="3.40.640.10">
    <property type="entry name" value="Type I PLP-dependent aspartate aminotransferase-like (Major domain)"/>
    <property type="match status" value="1"/>
</dbReference>
<organism evidence="6 7">
    <name type="scientific">Teichococcus deserti</name>
    <dbReference type="NCBI Taxonomy" id="1817963"/>
    <lineage>
        <taxon>Bacteria</taxon>
        <taxon>Pseudomonadati</taxon>
        <taxon>Pseudomonadota</taxon>
        <taxon>Alphaproteobacteria</taxon>
        <taxon>Acetobacterales</taxon>
        <taxon>Roseomonadaceae</taxon>
        <taxon>Roseomonas</taxon>
    </lineage>
</organism>
<dbReference type="InterPro" id="IPR015421">
    <property type="entry name" value="PyrdxlP-dep_Trfase_major"/>
</dbReference>
<dbReference type="Pfam" id="PF00202">
    <property type="entry name" value="Aminotran_3"/>
    <property type="match status" value="1"/>
</dbReference>
<name>A0A1V2GWY5_9PROT</name>
<dbReference type="Proteomes" id="UP000188879">
    <property type="component" value="Unassembled WGS sequence"/>
</dbReference>